<comment type="caution">
    <text evidence="2">The sequence shown here is derived from an EMBL/GenBank/DDBJ whole genome shotgun (WGS) entry which is preliminary data.</text>
</comment>
<proteinExistence type="predicted"/>
<accession>A0ABW1CRA4</accession>
<evidence type="ECO:0000313" key="2">
    <source>
        <dbReference type="EMBL" id="MFC5827301.1"/>
    </source>
</evidence>
<evidence type="ECO:0000313" key="3">
    <source>
        <dbReference type="Proteomes" id="UP001596058"/>
    </source>
</evidence>
<feature type="non-terminal residue" evidence="2">
    <location>
        <position position="1"/>
    </location>
</feature>
<organism evidence="2 3">
    <name type="scientific">Nonomuraea insulae</name>
    <dbReference type="NCBI Taxonomy" id="1616787"/>
    <lineage>
        <taxon>Bacteria</taxon>
        <taxon>Bacillati</taxon>
        <taxon>Actinomycetota</taxon>
        <taxon>Actinomycetes</taxon>
        <taxon>Streptosporangiales</taxon>
        <taxon>Streptosporangiaceae</taxon>
        <taxon>Nonomuraea</taxon>
    </lineage>
</organism>
<gene>
    <name evidence="2" type="ORF">ACFPZ3_25850</name>
</gene>
<feature type="domain" description="MmyB-like transcription regulator ligand binding" evidence="1">
    <location>
        <begin position="1"/>
        <end position="84"/>
    </location>
</feature>
<dbReference type="Proteomes" id="UP001596058">
    <property type="component" value="Unassembled WGS sequence"/>
</dbReference>
<reference evidence="3" key="1">
    <citation type="journal article" date="2019" name="Int. J. Syst. Evol. Microbiol.">
        <title>The Global Catalogue of Microorganisms (GCM) 10K type strain sequencing project: providing services to taxonomists for standard genome sequencing and annotation.</title>
        <authorList>
            <consortium name="The Broad Institute Genomics Platform"/>
            <consortium name="The Broad Institute Genome Sequencing Center for Infectious Disease"/>
            <person name="Wu L."/>
            <person name="Ma J."/>
        </authorList>
    </citation>
    <scope>NUCLEOTIDE SEQUENCE [LARGE SCALE GENOMIC DNA]</scope>
    <source>
        <strain evidence="3">CCUG 53903</strain>
    </source>
</reference>
<evidence type="ECO:0000259" key="1">
    <source>
        <dbReference type="Pfam" id="PF17765"/>
    </source>
</evidence>
<sequence length="109" mass="11701">AGTAPDAPDLTNLVGELLLKSPDFAKLWERYDVTGRKPVRKTFHHPQVGTINLNAQSMTLEGTPGQRLGVYVAEPGSPDYDAMLLLDLTAPEPAAHAAATDEMPPRAQP</sequence>
<protein>
    <submittedName>
        <fullName evidence="2">Transcriptional regulator</fullName>
    </submittedName>
</protein>
<dbReference type="PANTHER" id="PTHR35010">
    <property type="entry name" value="BLL4672 PROTEIN-RELATED"/>
    <property type="match status" value="1"/>
</dbReference>
<name>A0ABW1CRA4_9ACTN</name>
<dbReference type="Gene3D" id="3.30.450.180">
    <property type="match status" value="1"/>
</dbReference>
<dbReference type="Pfam" id="PF17765">
    <property type="entry name" value="MLTR_LBD"/>
    <property type="match status" value="1"/>
</dbReference>
<dbReference type="PANTHER" id="PTHR35010:SF2">
    <property type="entry name" value="BLL4672 PROTEIN"/>
    <property type="match status" value="1"/>
</dbReference>
<keyword evidence="3" id="KW-1185">Reference proteome</keyword>
<dbReference type="EMBL" id="JBHSPA010000029">
    <property type="protein sequence ID" value="MFC5827301.1"/>
    <property type="molecule type" value="Genomic_DNA"/>
</dbReference>
<dbReference type="InterPro" id="IPR041413">
    <property type="entry name" value="MLTR_LBD"/>
</dbReference>